<evidence type="ECO:0000256" key="1">
    <source>
        <dbReference type="SAM" id="MobiDB-lite"/>
    </source>
</evidence>
<evidence type="ECO:0000313" key="3">
    <source>
        <dbReference type="EMBL" id="KAF2003356.1"/>
    </source>
</evidence>
<dbReference type="InterPro" id="IPR046896">
    <property type="entry name" value="Cup1-like_N"/>
</dbReference>
<evidence type="ECO:0000313" key="4">
    <source>
        <dbReference type="Proteomes" id="UP000799779"/>
    </source>
</evidence>
<protein>
    <recommendedName>
        <fullName evidence="2">Complex 1 LYR protein domain-containing protein</fullName>
    </recommendedName>
</protein>
<feature type="region of interest" description="Disordered" evidence="1">
    <location>
        <begin position="95"/>
        <end position="114"/>
    </location>
</feature>
<dbReference type="EMBL" id="ML977573">
    <property type="protein sequence ID" value="KAF2003356.1"/>
    <property type="molecule type" value="Genomic_DNA"/>
</dbReference>
<dbReference type="Pfam" id="PF05347">
    <property type="entry name" value="Complex1_LYR"/>
    <property type="match status" value="1"/>
</dbReference>
<dbReference type="Proteomes" id="UP000799779">
    <property type="component" value="Unassembled WGS sequence"/>
</dbReference>
<evidence type="ECO:0000259" key="2">
    <source>
        <dbReference type="Pfam" id="PF05347"/>
    </source>
</evidence>
<accession>A0A6A5X0H0</accession>
<sequence length="285" mass="32067">MPRFLAPRSSTAHRAAVLCLYKALLTRCSTAPLPDEPRNALRNAIRQKFRKNKRLQSQYQLGIVFRAGYEALDHLETPDPTFLARLVVSLPKGLTKPPPVRSLPPSPPPSPAPKPAMLDVRPYPQMLSGPRHVPVLVSAGEIPYLRTTKPEPVAVSGMIRQLLASREKRFGEKVLFMNYWLPIARAEDEWDDIMYREFGIVDQDWDKSGNRGTWGHALERAEKENLEAANRSRAKAKAVTVRMQRIVEEETKLAVREGVTVVRGRKGRPGSRVIARPVKKTLSTS</sequence>
<dbReference type="CDD" id="cd20273">
    <property type="entry name" value="Complex1_LYR_unchar"/>
    <property type="match status" value="1"/>
</dbReference>
<organism evidence="3 4">
    <name type="scientific">Amniculicola lignicola CBS 123094</name>
    <dbReference type="NCBI Taxonomy" id="1392246"/>
    <lineage>
        <taxon>Eukaryota</taxon>
        <taxon>Fungi</taxon>
        <taxon>Dikarya</taxon>
        <taxon>Ascomycota</taxon>
        <taxon>Pezizomycotina</taxon>
        <taxon>Dothideomycetes</taxon>
        <taxon>Pleosporomycetidae</taxon>
        <taxon>Pleosporales</taxon>
        <taxon>Amniculicolaceae</taxon>
        <taxon>Amniculicola</taxon>
    </lineage>
</organism>
<dbReference type="OrthoDB" id="3925971at2759"/>
<gene>
    <name evidence="3" type="ORF">P154DRAFT_544016</name>
</gene>
<dbReference type="AlphaFoldDB" id="A0A6A5X0H0"/>
<keyword evidence="4" id="KW-1185">Reference proteome</keyword>
<name>A0A6A5X0H0_9PLEO</name>
<feature type="domain" description="Complex 1 LYR protein" evidence="2">
    <location>
        <begin position="16"/>
        <end position="73"/>
    </location>
</feature>
<reference evidence="3" key="1">
    <citation type="journal article" date="2020" name="Stud. Mycol.">
        <title>101 Dothideomycetes genomes: a test case for predicting lifestyles and emergence of pathogens.</title>
        <authorList>
            <person name="Haridas S."/>
            <person name="Albert R."/>
            <person name="Binder M."/>
            <person name="Bloem J."/>
            <person name="Labutti K."/>
            <person name="Salamov A."/>
            <person name="Andreopoulos B."/>
            <person name="Baker S."/>
            <person name="Barry K."/>
            <person name="Bills G."/>
            <person name="Bluhm B."/>
            <person name="Cannon C."/>
            <person name="Castanera R."/>
            <person name="Culley D."/>
            <person name="Daum C."/>
            <person name="Ezra D."/>
            <person name="Gonzalez J."/>
            <person name="Henrissat B."/>
            <person name="Kuo A."/>
            <person name="Liang C."/>
            <person name="Lipzen A."/>
            <person name="Lutzoni F."/>
            <person name="Magnuson J."/>
            <person name="Mondo S."/>
            <person name="Nolan M."/>
            <person name="Ohm R."/>
            <person name="Pangilinan J."/>
            <person name="Park H.-J."/>
            <person name="Ramirez L."/>
            <person name="Alfaro M."/>
            <person name="Sun H."/>
            <person name="Tritt A."/>
            <person name="Yoshinaga Y."/>
            <person name="Zwiers L.-H."/>
            <person name="Turgeon B."/>
            <person name="Goodwin S."/>
            <person name="Spatafora J."/>
            <person name="Crous P."/>
            <person name="Grigoriev I."/>
        </authorList>
    </citation>
    <scope>NUCLEOTIDE SEQUENCE</scope>
    <source>
        <strain evidence="3">CBS 123094</strain>
    </source>
</reference>
<proteinExistence type="predicted"/>
<feature type="compositionally biased region" description="Pro residues" evidence="1">
    <location>
        <begin position="96"/>
        <end position="114"/>
    </location>
</feature>
<dbReference type="InterPro" id="IPR008011">
    <property type="entry name" value="Complex1_LYR_dom"/>
</dbReference>